<feature type="region of interest" description="Disordered" evidence="7">
    <location>
        <begin position="1"/>
        <end position="42"/>
    </location>
</feature>
<dbReference type="PROSITE" id="PS50048">
    <property type="entry name" value="ZN2_CY6_FUNGAL_2"/>
    <property type="match status" value="1"/>
</dbReference>
<comment type="subcellular location">
    <subcellularLocation>
        <location evidence="1">Nucleus</location>
    </subcellularLocation>
</comment>
<dbReference type="CDD" id="cd12148">
    <property type="entry name" value="fungal_TF_MHR"/>
    <property type="match status" value="1"/>
</dbReference>
<dbReference type="Pfam" id="PF00172">
    <property type="entry name" value="Zn_clus"/>
    <property type="match status" value="1"/>
</dbReference>
<keyword evidence="2" id="KW-0479">Metal-binding</keyword>
<feature type="compositionally biased region" description="Basic residues" evidence="7">
    <location>
        <begin position="81"/>
        <end position="91"/>
    </location>
</feature>
<name>A0A093XVP9_TALMA</name>
<reference evidence="9" key="1">
    <citation type="journal article" date="2014" name="PLoS Genet.">
        <title>Signature Gene Expression Reveals Novel Clues to the Molecular Mechanisms of Dimorphic Transition in Penicillium marneffei.</title>
        <authorList>
            <person name="Yang E."/>
            <person name="Wang G."/>
            <person name="Cai J."/>
            <person name="Woo P.C."/>
            <person name="Lau S.K."/>
            <person name="Yuen K.-Y."/>
            <person name="Chow W.-N."/>
            <person name="Lin X."/>
        </authorList>
    </citation>
    <scope>NUCLEOTIDE SEQUENCE [LARGE SCALE GENOMIC DNA]</scope>
    <source>
        <strain evidence="9">PM1</strain>
    </source>
</reference>
<dbReference type="Gene3D" id="4.10.240.10">
    <property type="entry name" value="Zn(2)-C6 fungal-type DNA-binding domain"/>
    <property type="match status" value="1"/>
</dbReference>
<accession>A0A093XVP9</accession>
<dbReference type="InterPro" id="IPR036864">
    <property type="entry name" value="Zn2-C6_fun-type_DNA-bd_sf"/>
</dbReference>
<dbReference type="SMART" id="SM00906">
    <property type="entry name" value="Fungal_trans"/>
    <property type="match status" value="1"/>
</dbReference>
<dbReference type="GO" id="GO:0006351">
    <property type="term" value="P:DNA-templated transcription"/>
    <property type="evidence" value="ECO:0007669"/>
    <property type="project" value="InterPro"/>
</dbReference>
<feature type="region of interest" description="Disordered" evidence="7">
    <location>
        <begin position="81"/>
        <end position="147"/>
    </location>
</feature>
<dbReference type="GO" id="GO:0003677">
    <property type="term" value="F:DNA binding"/>
    <property type="evidence" value="ECO:0007669"/>
    <property type="project" value="UniProtKB-KW"/>
</dbReference>
<dbReference type="Pfam" id="PF04082">
    <property type="entry name" value="Fungal_trans"/>
    <property type="match status" value="1"/>
</dbReference>
<evidence type="ECO:0000256" key="4">
    <source>
        <dbReference type="ARBA" id="ARBA00023125"/>
    </source>
</evidence>
<feature type="domain" description="Zn(2)-C6 fungal-type" evidence="8">
    <location>
        <begin position="43"/>
        <end position="73"/>
    </location>
</feature>
<evidence type="ECO:0000256" key="1">
    <source>
        <dbReference type="ARBA" id="ARBA00004123"/>
    </source>
</evidence>
<dbReference type="AlphaFoldDB" id="A0A093XVP9"/>
<dbReference type="EMBL" id="JPOX01000009">
    <property type="protein sequence ID" value="KFX49338.1"/>
    <property type="molecule type" value="Genomic_DNA"/>
</dbReference>
<evidence type="ECO:0000256" key="2">
    <source>
        <dbReference type="ARBA" id="ARBA00022723"/>
    </source>
</evidence>
<comment type="caution">
    <text evidence="9">The sequence shown here is derived from an EMBL/GenBank/DDBJ whole genome shotgun (WGS) entry which is preliminary data.</text>
</comment>
<evidence type="ECO:0000256" key="6">
    <source>
        <dbReference type="ARBA" id="ARBA00023242"/>
    </source>
</evidence>
<evidence type="ECO:0000313" key="9">
    <source>
        <dbReference type="EMBL" id="KFX49338.1"/>
    </source>
</evidence>
<dbReference type="GO" id="GO:0000981">
    <property type="term" value="F:DNA-binding transcription factor activity, RNA polymerase II-specific"/>
    <property type="evidence" value="ECO:0007669"/>
    <property type="project" value="InterPro"/>
</dbReference>
<dbReference type="InterPro" id="IPR001138">
    <property type="entry name" value="Zn2Cys6_DnaBD"/>
</dbReference>
<dbReference type="GO" id="GO:0008270">
    <property type="term" value="F:zinc ion binding"/>
    <property type="evidence" value="ECO:0007669"/>
    <property type="project" value="InterPro"/>
</dbReference>
<dbReference type="CDD" id="cd00067">
    <property type="entry name" value="GAL4"/>
    <property type="match status" value="1"/>
</dbReference>
<keyword evidence="6" id="KW-0539">Nucleus</keyword>
<dbReference type="PANTHER" id="PTHR47338">
    <property type="entry name" value="ZN(II)2CYS6 TRANSCRIPTION FACTOR (EUROFUNG)-RELATED"/>
    <property type="match status" value="1"/>
</dbReference>
<protein>
    <submittedName>
        <fullName evidence="9">Putative transcriptional regulatory protein</fullName>
    </submittedName>
</protein>
<evidence type="ECO:0000256" key="3">
    <source>
        <dbReference type="ARBA" id="ARBA00023015"/>
    </source>
</evidence>
<evidence type="ECO:0000256" key="7">
    <source>
        <dbReference type="SAM" id="MobiDB-lite"/>
    </source>
</evidence>
<dbReference type="SUPFAM" id="SSF57701">
    <property type="entry name" value="Zn2/Cys6 DNA-binding domain"/>
    <property type="match status" value="1"/>
</dbReference>
<dbReference type="InterPro" id="IPR050815">
    <property type="entry name" value="TF_fung"/>
</dbReference>
<dbReference type="PANTHER" id="PTHR47338:SF5">
    <property type="entry name" value="ZN(II)2CYS6 TRANSCRIPTION FACTOR (EUROFUNG)"/>
    <property type="match status" value="1"/>
</dbReference>
<dbReference type="InterPro" id="IPR007219">
    <property type="entry name" value="XnlR_reg_dom"/>
</dbReference>
<keyword evidence="5" id="KW-0804">Transcription</keyword>
<dbReference type="GO" id="GO:0005634">
    <property type="term" value="C:nucleus"/>
    <property type="evidence" value="ECO:0007669"/>
    <property type="project" value="UniProtKB-SubCell"/>
</dbReference>
<gene>
    <name evidence="9" type="ORF">GQ26_0090180</name>
</gene>
<organism evidence="9">
    <name type="scientific">Talaromyces marneffei PM1</name>
    <dbReference type="NCBI Taxonomy" id="1077442"/>
    <lineage>
        <taxon>Eukaryota</taxon>
        <taxon>Fungi</taxon>
        <taxon>Dikarya</taxon>
        <taxon>Ascomycota</taxon>
        <taxon>Pezizomycotina</taxon>
        <taxon>Eurotiomycetes</taxon>
        <taxon>Eurotiomycetidae</taxon>
        <taxon>Eurotiales</taxon>
        <taxon>Trichocomaceae</taxon>
        <taxon>Talaromyces</taxon>
        <taxon>Talaromyces sect. Talaromyces</taxon>
    </lineage>
</organism>
<evidence type="ECO:0000259" key="8">
    <source>
        <dbReference type="PROSITE" id="PS50048"/>
    </source>
</evidence>
<evidence type="ECO:0000256" key="5">
    <source>
        <dbReference type="ARBA" id="ARBA00023163"/>
    </source>
</evidence>
<keyword evidence="4" id="KW-0238">DNA-binding</keyword>
<keyword evidence="3" id="KW-0805">Transcription regulation</keyword>
<dbReference type="HOGENOM" id="CLU_029801_1_0_1"/>
<dbReference type="SMART" id="SM00066">
    <property type="entry name" value="GAL4"/>
    <property type="match status" value="1"/>
</dbReference>
<proteinExistence type="predicted"/>
<feature type="compositionally biased region" description="Polar residues" evidence="7">
    <location>
        <begin position="121"/>
        <end position="134"/>
    </location>
</feature>
<sequence>MNMENYEASVRGSEDTIQSSERSTRRLDTRSNSPATGPMPSRVCDGCIRRKVKCDQKRPSCSRCVEHGIICTYSSIRRKPGPLRGSHRVKRSEKVQEASGRRRYYASPRMQVDDDAYLDDSMSTSGDSPASSTLRPRDASKEPNITQSANSLECEISPWQEEYLLDKYFDLFNDANPIFSRENFLHRYRKALCCQDLISTMTIITAKLIGFALEGPDLDARIDHLLSANHLELDIIGDSPTLDQMRKAYILAFYEFHQFPGDQSWMRMGRLTRIAYRVGIDKLERLPTFYSDWAAISKAEMQEWRLLWWCIYKVDSYTNLAAGTPYLINKDFINTALLTSQSSTILSNGGSNDCKEVYLPTSSEDLWEVIPALTSNPDTFLANIHIVTVTAMRDVALVGRIYFLRAHADTVEAFSEAGRQLSALRLALPFGWLNTDRNALAGESQPNHHARLVTIFHLSFAQLFMEVLNCRGEEGEGWTRSWQRILENCQNVARAAARWDSSFCVRVDPAISLVFLTALIFLEVHKKTSVSSATVNLESIIKQDQAIIRLLLDQFAKIWTLPRLIILSFESFRESFSGVSGSLSQRQIKAILMGYKGPLHPRWVQFLASVRTIVNDAG</sequence>